<gene>
    <name evidence="1" type="ORF">X798_07577</name>
</gene>
<evidence type="ECO:0000313" key="1">
    <source>
        <dbReference type="EMBL" id="OZC05453.1"/>
    </source>
</evidence>
<evidence type="ECO:0000313" key="2">
    <source>
        <dbReference type="Proteomes" id="UP000242913"/>
    </source>
</evidence>
<dbReference type="AlphaFoldDB" id="A0A238BJS9"/>
<sequence>MVGAWASQVELVVKNPPANAGGVSDAVHLWGPLPALLVWQRLVHFKTLAPGDLLRSLGESRVVYVLIYLSFLFWPTRKLLLKCEVRPLGKVICLGGLLGSAPWSSLSPSFPHGRLLGEAIRGPAGRHAPALCPCPAGRARGDAQLPPGLAPLQRLPHAAARE</sequence>
<organism evidence="1 2">
    <name type="scientific">Onchocerca flexuosa</name>
    <dbReference type="NCBI Taxonomy" id="387005"/>
    <lineage>
        <taxon>Eukaryota</taxon>
        <taxon>Metazoa</taxon>
        <taxon>Ecdysozoa</taxon>
        <taxon>Nematoda</taxon>
        <taxon>Chromadorea</taxon>
        <taxon>Rhabditida</taxon>
        <taxon>Spirurina</taxon>
        <taxon>Spiruromorpha</taxon>
        <taxon>Filarioidea</taxon>
        <taxon>Onchocercidae</taxon>
        <taxon>Onchocerca</taxon>
    </lineage>
</organism>
<dbReference type="Proteomes" id="UP000242913">
    <property type="component" value="Unassembled WGS sequence"/>
</dbReference>
<protein>
    <submittedName>
        <fullName evidence="1">Uncharacterized protein</fullName>
    </submittedName>
</protein>
<reference evidence="1 2" key="1">
    <citation type="submission" date="2015-12" db="EMBL/GenBank/DDBJ databases">
        <title>Draft genome of the nematode, Onchocerca flexuosa.</title>
        <authorList>
            <person name="Mitreva M."/>
        </authorList>
    </citation>
    <scope>NUCLEOTIDE SEQUENCE [LARGE SCALE GENOMIC DNA]</scope>
    <source>
        <strain evidence="1">Red Deer</strain>
    </source>
</reference>
<proteinExistence type="predicted"/>
<keyword evidence="2" id="KW-1185">Reference proteome</keyword>
<accession>A0A238BJS9</accession>
<dbReference type="EMBL" id="KZ271122">
    <property type="protein sequence ID" value="OZC05453.1"/>
    <property type="molecule type" value="Genomic_DNA"/>
</dbReference>
<name>A0A238BJS9_9BILA</name>